<dbReference type="Gene3D" id="3.40.462.20">
    <property type="match status" value="1"/>
</dbReference>
<dbReference type="Gene3D" id="3.30.43.10">
    <property type="entry name" value="Uridine Diphospho-n-acetylenolpyruvylglucosamine Reductase, domain 2"/>
    <property type="match status" value="1"/>
</dbReference>
<keyword evidence="3" id="KW-0285">Flavoprotein</keyword>
<evidence type="ECO:0000256" key="5">
    <source>
        <dbReference type="ARBA" id="ARBA00023002"/>
    </source>
</evidence>
<dbReference type="InterPro" id="IPR050416">
    <property type="entry name" value="FAD-linked_Oxidoreductase"/>
</dbReference>
<comment type="similarity">
    <text evidence="2">Belongs to the oxygen-dependent FAD-linked oxidoreductase family.</text>
</comment>
<evidence type="ECO:0000313" key="7">
    <source>
        <dbReference type="EMBL" id="GGL06907.1"/>
    </source>
</evidence>
<dbReference type="InterPro" id="IPR012951">
    <property type="entry name" value="BBE"/>
</dbReference>
<protein>
    <submittedName>
        <fullName evidence="7">FAD-linked oxidase</fullName>
    </submittedName>
</protein>
<evidence type="ECO:0000256" key="4">
    <source>
        <dbReference type="ARBA" id="ARBA00022827"/>
    </source>
</evidence>
<feature type="domain" description="FAD-binding PCMH-type" evidence="6">
    <location>
        <begin position="30"/>
        <end position="200"/>
    </location>
</feature>
<evidence type="ECO:0000256" key="1">
    <source>
        <dbReference type="ARBA" id="ARBA00001974"/>
    </source>
</evidence>
<dbReference type="PROSITE" id="PS51387">
    <property type="entry name" value="FAD_PCMH"/>
    <property type="match status" value="1"/>
</dbReference>
<proteinExistence type="inferred from homology"/>
<dbReference type="Proteomes" id="UP000638263">
    <property type="component" value="Unassembled WGS sequence"/>
</dbReference>
<keyword evidence="5" id="KW-0560">Oxidoreductase</keyword>
<comment type="caution">
    <text evidence="7">The sequence shown here is derived from an EMBL/GenBank/DDBJ whole genome shotgun (WGS) entry which is preliminary data.</text>
</comment>
<comment type="cofactor">
    <cofactor evidence="1">
        <name>FAD</name>
        <dbReference type="ChEBI" id="CHEBI:57692"/>
    </cofactor>
</comment>
<dbReference type="InterPro" id="IPR016166">
    <property type="entry name" value="FAD-bd_PCMH"/>
</dbReference>
<accession>A0A917RGB8</accession>
<dbReference type="Pfam" id="PF01565">
    <property type="entry name" value="FAD_binding_4"/>
    <property type="match status" value="1"/>
</dbReference>
<reference evidence="7" key="1">
    <citation type="journal article" date="2014" name="Int. J. Syst. Evol. Microbiol.">
        <title>Complete genome sequence of Corynebacterium casei LMG S-19264T (=DSM 44701T), isolated from a smear-ripened cheese.</title>
        <authorList>
            <consortium name="US DOE Joint Genome Institute (JGI-PGF)"/>
            <person name="Walter F."/>
            <person name="Albersmeier A."/>
            <person name="Kalinowski J."/>
            <person name="Ruckert C."/>
        </authorList>
    </citation>
    <scope>NUCLEOTIDE SEQUENCE</scope>
    <source>
        <strain evidence="7">CGMCC 4.3508</strain>
    </source>
</reference>
<dbReference type="GO" id="GO:0016491">
    <property type="term" value="F:oxidoreductase activity"/>
    <property type="evidence" value="ECO:0007669"/>
    <property type="project" value="UniProtKB-KW"/>
</dbReference>
<dbReference type="AlphaFoldDB" id="A0A917RGB8"/>
<reference evidence="7" key="2">
    <citation type="submission" date="2020-09" db="EMBL/GenBank/DDBJ databases">
        <authorList>
            <person name="Sun Q."/>
            <person name="Zhou Y."/>
        </authorList>
    </citation>
    <scope>NUCLEOTIDE SEQUENCE</scope>
    <source>
        <strain evidence="7">CGMCC 4.3508</strain>
    </source>
</reference>
<evidence type="ECO:0000256" key="2">
    <source>
        <dbReference type="ARBA" id="ARBA00005466"/>
    </source>
</evidence>
<dbReference type="InterPro" id="IPR016169">
    <property type="entry name" value="FAD-bd_PCMH_sub2"/>
</dbReference>
<dbReference type="Gene3D" id="3.30.465.10">
    <property type="match status" value="1"/>
</dbReference>
<keyword evidence="4" id="KW-0274">FAD</keyword>
<dbReference type="EMBL" id="BMMH01000003">
    <property type="protein sequence ID" value="GGL06907.1"/>
    <property type="molecule type" value="Genomic_DNA"/>
</dbReference>
<dbReference type="SUPFAM" id="SSF56176">
    <property type="entry name" value="FAD-binding/transporter-associated domain-like"/>
    <property type="match status" value="1"/>
</dbReference>
<dbReference type="InterPro" id="IPR036318">
    <property type="entry name" value="FAD-bd_PCMH-like_sf"/>
</dbReference>
<evidence type="ECO:0000259" key="6">
    <source>
        <dbReference type="PROSITE" id="PS51387"/>
    </source>
</evidence>
<sequence>MSVSSIPVRGEVLAPGQAGYDEARRIWKGVDRRPSRIVRCADTSDLRSLVDYAARRQLPLAIAGAGHDIAARSMPDDAIVASTAALTRVEIDTERRLAVVAPGAQWGQLAAAAARYGLATTGASVATVGVAGFALHGGLGWLMRGFGPACDNLRELEVITADGMLRRVSGDSEPDLYWAMRGAGSNFGAVTALTLQLYPISRVTAGMMLYPGDVAPAVLDAYRTITAAAGDELVTHFYYNGSPDGTHSTGIGLCYTGDPADLAAILAPLAPLGRPVHDSVRDMGVGELQAVHDSSTPRGARYHLRAHYLPDLDDSVCATVLDRCRTVTAPFTQVFVEHMGGAVARQPLADSAFAGRHAGYSFLVINGWDTPAEDADRIAWTRGFGDAVRPHAAHGAYVNYLDYDEDHRIPGAFGAGYPRLRALKRRYDPDNMFRFNRNIPPEDDHAAH</sequence>
<dbReference type="PANTHER" id="PTHR42973">
    <property type="entry name" value="BINDING OXIDOREDUCTASE, PUTATIVE (AFU_ORTHOLOGUE AFUA_1G17690)-RELATED"/>
    <property type="match status" value="1"/>
</dbReference>
<name>A0A917RGB8_9NOCA</name>
<dbReference type="InterPro" id="IPR016167">
    <property type="entry name" value="FAD-bd_PCMH_sub1"/>
</dbReference>
<evidence type="ECO:0000256" key="3">
    <source>
        <dbReference type="ARBA" id="ARBA00022630"/>
    </source>
</evidence>
<evidence type="ECO:0000313" key="8">
    <source>
        <dbReference type="Proteomes" id="UP000638263"/>
    </source>
</evidence>
<organism evidence="7 8">
    <name type="scientific">Nocardia jinanensis</name>
    <dbReference type="NCBI Taxonomy" id="382504"/>
    <lineage>
        <taxon>Bacteria</taxon>
        <taxon>Bacillati</taxon>
        <taxon>Actinomycetota</taxon>
        <taxon>Actinomycetes</taxon>
        <taxon>Mycobacteriales</taxon>
        <taxon>Nocardiaceae</taxon>
        <taxon>Nocardia</taxon>
    </lineage>
</organism>
<keyword evidence="8" id="KW-1185">Reference proteome</keyword>
<dbReference type="GO" id="GO:0071949">
    <property type="term" value="F:FAD binding"/>
    <property type="evidence" value="ECO:0007669"/>
    <property type="project" value="InterPro"/>
</dbReference>
<dbReference type="Pfam" id="PF08031">
    <property type="entry name" value="BBE"/>
    <property type="match status" value="1"/>
</dbReference>
<dbReference type="InterPro" id="IPR006094">
    <property type="entry name" value="Oxid_FAD_bind_N"/>
</dbReference>
<dbReference type="PANTHER" id="PTHR42973:SF39">
    <property type="entry name" value="FAD-BINDING PCMH-TYPE DOMAIN-CONTAINING PROTEIN"/>
    <property type="match status" value="1"/>
</dbReference>
<gene>
    <name evidence="7" type="ORF">GCM10011588_21650</name>
</gene>